<protein>
    <recommendedName>
        <fullName evidence="3">Lipoprotein</fullName>
    </recommendedName>
</protein>
<organism evidence="1 2">
    <name type="scientific">Amycolatopsis thermoflava</name>
    <dbReference type="NCBI Taxonomy" id="84480"/>
    <lineage>
        <taxon>Bacteria</taxon>
        <taxon>Bacillati</taxon>
        <taxon>Actinomycetota</taxon>
        <taxon>Actinomycetes</taxon>
        <taxon>Pseudonocardiales</taxon>
        <taxon>Pseudonocardiaceae</taxon>
        <taxon>Amycolatopsis</taxon>
        <taxon>Amycolatopsis methanolica group</taxon>
    </lineage>
</organism>
<dbReference type="Proteomes" id="UP000274843">
    <property type="component" value="Unassembled WGS sequence"/>
</dbReference>
<dbReference type="Gene3D" id="2.130.10.10">
    <property type="entry name" value="YVTN repeat-like/Quinoprotein amine dehydrogenase"/>
    <property type="match status" value="1"/>
</dbReference>
<sequence length="335" mass="33806">MRSSATVGTGVVLVCALVLSGCSSKSGDSTDTLQVVADPVAATAPVSPQPAAAPAGTVIASPEVTALAADPATGTLAVAVPDAVLLYRAADLAAAPLRVPVAGRVAQLRVSGGVLLATLPAAGQVARITLPGGEVSTLTVAGQPAGAVTEGDRTLVAVRDRKAVDVFTGGQLTKTIEGQLYSADDVLQAGGNTVVLDELRTAVFSVDVDGGTMAEGLRAGDGATNAVADSFGRVLVVDTRAGALLAFSTGPLLLRQRYPVPGGAYGLAYDAQRALAWVTLTERNEVVGFDVRGGEPVEKYRFPTVRQPDSVTVEERSGRVVVGSAAGEGVQVIQP</sequence>
<reference evidence="1 2" key="1">
    <citation type="submission" date="2018-11" db="EMBL/GenBank/DDBJ databases">
        <title>Sequencing the genomes of 1000 actinobacteria strains.</title>
        <authorList>
            <person name="Klenk H.-P."/>
        </authorList>
    </citation>
    <scope>NUCLEOTIDE SEQUENCE [LARGE SCALE GENOMIC DNA]</scope>
    <source>
        <strain evidence="1 2">DSM 44348</strain>
    </source>
</reference>
<name>A0A3N2H7K8_9PSEU</name>
<comment type="caution">
    <text evidence="1">The sequence shown here is derived from an EMBL/GenBank/DDBJ whole genome shotgun (WGS) entry which is preliminary data.</text>
</comment>
<dbReference type="EMBL" id="RKHY01000001">
    <property type="protein sequence ID" value="ROS44912.1"/>
    <property type="molecule type" value="Genomic_DNA"/>
</dbReference>
<evidence type="ECO:0000313" key="2">
    <source>
        <dbReference type="Proteomes" id="UP000274843"/>
    </source>
</evidence>
<keyword evidence="2" id="KW-1185">Reference proteome</keyword>
<dbReference type="GeneID" id="301848598"/>
<proteinExistence type="predicted"/>
<dbReference type="PROSITE" id="PS51257">
    <property type="entry name" value="PROKAR_LIPOPROTEIN"/>
    <property type="match status" value="1"/>
</dbReference>
<dbReference type="AlphaFoldDB" id="A0A3N2H7K8"/>
<accession>A0A3N2H7K8</accession>
<evidence type="ECO:0000313" key="1">
    <source>
        <dbReference type="EMBL" id="ROS44912.1"/>
    </source>
</evidence>
<dbReference type="SUPFAM" id="SSF101898">
    <property type="entry name" value="NHL repeat"/>
    <property type="match status" value="1"/>
</dbReference>
<dbReference type="RefSeq" id="WP_123686772.1">
    <property type="nucleotide sequence ID" value="NZ_JBHXOR010000013.1"/>
</dbReference>
<evidence type="ECO:0008006" key="3">
    <source>
        <dbReference type="Google" id="ProtNLM"/>
    </source>
</evidence>
<gene>
    <name evidence="1" type="ORF">EDD35_7368</name>
</gene>
<dbReference type="InterPro" id="IPR015943">
    <property type="entry name" value="WD40/YVTN_repeat-like_dom_sf"/>
</dbReference>